<evidence type="ECO:0000259" key="3">
    <source>
        <dbReference type="Pfam" id="PF22322"/>
    </source>
</evidence>
<organism evidence="4 5">
    <name type="scientific">Brevibacterium ravenspurgense</name>
    <dbReference type="NCBI Taxonomy" id="479117"/>
    <lineage>
        <taxon>Bacteria</taxon>
        <taxon>Bacillati</taxon>
        <taxon>Actinomycetota</taxon>
        <taxon>Actinomycetes</taxon>
        <taxon>Micrococcales</taxon>
        <taxon>Brevibacteriaceae</taxon>
        <taxon>Brevibacterium</taxon>
    </lineage>
</organism>
<proteinExistence type="predicted"/>
<dbReference type="AlphaFoldDB" id="A0A150HBU0"/>
<feature type="domain" description="DUF6973" evidence="3">
    <location>
        <begin position="114"/>
        <end position="208"/>
    </location>
</feature>
<dbReference type="InterPro" id="IPR054246">
    <property type="entry name" value="DUF6973"/>
</dbReference>
<feature type="signal peptide" evidence="2">
    <location>
        <begin position="1"/>
        <end position="32"/>
    </location>
</feature>
<keyword evidence="5" id="KW-1185">Reference proteome</keyword>
<name>A0A150HBU0_9MICO</name>
<feature type="chain" id="PRO_5007562513" description="DUF6973 domain-containing protein" evidence="2">
    <location>
        <begin position="33"/>
        <end position="223"/>
    </location>
</feature>
<sequence>MSEKRALKRIAGFGMIVALATAGLAAPSAAFAQEGETELIKQIEASDTPFADLEQLTPAEQEQFLQDLEVLSEEQQEEVLQSDEWTPSVSTFAYSDIIWSGLEKAACVIHVDLVSCNRAAKDATTASNSAASHFASNTLHNGKGDAYRHCYWNARMTISIGESGAMKIASNHEAIRNGPAKEKKMDLANNKTGRAIGKAKKTTSKSHTECKSRANSGKLVTLK</sequence>
<dbReference type="Pfam" id="PF22322">
    <property type="entry name" value="DUF6973"/>
    <property type="match status" value="1"/>
</dbReference>
<comment type="caution">
    <text evidence="4">The sequence shown here is derived from an EMBL/GenBank/DDBJ whole genome shotgun (WGS) entry which is preliminary data.</text>
</comment>
<evidence type="ECO:0000256" key="2">
    <source>
        <dbReference type="SAM" id="SignalP"/>
    </source>
</evidence>
<protein>
    <recommendedName>
        <fullName evidence="3">DUF6973 domain-containing protein</fullName>
    </recommendedName>
</protein>
<evidence type="ECO:0000313" key="4">
    <source>
        <dbReference type="EMBL" id="KXZ59566.1"/>
    </source>
</evidence>
<gene>
    <name evidence="4" type="ORF">Bravens_00259</name>
</gene>
<dbReference type="Proteomes" id="UP000243589">
    <property type="component" value="Unassembled WGS sequence"/>
</dbReference>
<evidence type="ECO:0000256" key="1">
    <source>
        <dbReference type="SAM" id="MobiDB-lite"/>
    </source>
</evidence>
<dbReference type="EMBL" id="LQQC01000003">
    <property type="protein sequence ID" value="KXZ59566.1"/>
    <property type="molecule type" value="Genomic_DNA"/>
</dbReference>
<reference evidence="4 5" key="1">
    <citation type="submission" date="2016-01" db="EMBL/GenBank/DDBJ databases">
        <title>Use of Whole Genome Sequencing to ascertain that Brevibacterium massiliense (Roux, Raoult 2009) is a later heterotypic synonym of Brevibacterium ravenspurgense (Mages 2008).</title>
        <authorList>
            <person name="Bernier A.-M."/>
            <person name="Burdz T."/>
            <person name="Huynh C."/>
            <person name="Pachecho A.L."/>
            <person name="Wiebe D."/>
            <person name="Bonner C."/>
            <person name="Bernard K."/>
        </authorList>
    </citation>
    <scope>NUCLEOTIDE SEQUENCE [LARGE SCALE GENOMIC DNA]</scope>
    <source>
        <strain evidence="4 5">CCUG56047</strain>
    </source>
</reference>
<evidence type="ECO:0000313" key="5">
    <source>
        <dbReference type="Proteomes" id="UP000243589"/>
    </source>
</evidence>
<feature type="region of interest" description="Disordered" evidence="1">
    <location>
        <begin position="193"/>
        <end position="223"/>
    </location>
</feature>
<dbReference type="PATRIC" id="fig|479117.4.peg.257"/>
<keyword evidence="2" id="KW-0732">Signal</keyword>
<accession>A0A150HBU0</accession>